<keyword evidence="7" id="KW-1185">Reference proteome</keyword>
<dbReference type="OrthoDB" id="9803035at2"/>
<keyword evidence="4" id="KW-1133">Transmembrane helix</keyword>
<evidence type="ECO:0000256" key="3">
    <source>
        <dbReference type="ARBA" id="ARBA00023315"/>
    </source>
</evidence>
<dbReference type="Proteomes" id="UP000263900">
    <property type="component" value="Chromosome"/>
</dbReference>
<sequence>MKYLFTLLRWIYCIYATLVFIILMLLVVPWVLIASFFGKIKGGNFIYGVCIMWGEIWFFLIGIRHRNLYEVPHDKKEQYIFVANHISYLDAPIIVATLRQPVRVLGKVEMSKIPVFGIIYRNAVVTVDRSSAENRARSVRVLKSVIKKGISIFLFPEGTFNETHQPVKDFYDGAFRIAIETQTPIKPVLFLDAYSRMHYRSIFSLNPGRSRSVFLAPIPVNGMTNKDLPALKQQVYNIMEQKLKEYKASWIE</sequence>
<proteinExistence type="predicted"/>
<evidence type="ECO:0000313" key="6">
    <source>
        <dbReference type="EMBL" id="AXY73975.1"/>
    </source>
</evidence>
<dbReference type="PANTHER" id="PTHR10434:SF66">
    <property type="entry name" value="PHOSPHOLIPID_GLYCEROL ACYLTRANSFERASE DOMAIN-CONTAINING PROTEIN"/>
    <property type="match status" value="1"/>
</dbReference>
<gene>
    <name evidence="6" type="ORF">D3H65_08255</name>
</gene>
<keyword evidence="4" id="KW-0472">Membrane</keyword>
<keyword evidence="4" id="KW-0812">Transmembrane</keyword>
<evidence type="ECO:0000313" key="7">
    <source>
        <dbReference type="Proteomes" id="UP000263900"/>
    </source>
</evidence>
<evidence type="ECO:0000256" key="2">
    <source>
        <dbReference type="ARBA" id="ARBA00022679"/>
    </source>
</evidence>
<dbReference type="EMBL" id="CP032157">
    <property type="protein sequence ID" value="AXY73975.1"/>
    <property type="molecule type" value="Genomic_DNA"/>
</dbReference>
<evidence type="ECO:0000256" key="1">
    <source>
        <dbReference type="ARBA" id="ARBA00005189"/>
    </source>
</evidence>
<dbReference type="GO" id="GO:0003841">
    <property type="term" value="F:1-acylglycerol-3-phosphate O-acyltransferase activity"/>
    <property type="evidence" value="ECO:0007669"/>
    <property type="project" value="TreeGrafter"/>
</dbReference>
<dbReference type="GO" id="GO:0006654">
    <property type="term" value="P:phosphatidic acid biosynthetic process"/>
    <property type="evidence" value="ECO:0007669"/>
    <property type="project" value="TreeGrafter"/>
</dbReference>
<protein>
    <submittedName>
        <fullName evidence="6">1-acyl-sn-glycerol-3-phosphate acyltransferase</fullName>
    </submittedName>
</protein>
<name>A0A3B7MQU2_9BACT</name>
<dbReference type="SUPFAM" id="SSF69593">
    <property type="entry name" value="Glycerol-3-phosphate (1)-acyltransferase"/>
    <property type="match status" value="1"/>
</dbReference>
<feature type="domain" description="Phospholipid/glycerol acyltransferase" evidence="5">
    <location>
        <begin position="79"/>
        <end position="193"/>
    </location>
</feature>
<dbReference type="RefSeq" id="WP_119049862.1">
    <property type="nucleotide sequence ID" value="NZ_CP032157.1"/>
</dbReference>
<feature type="transmembrane region" description="Helical" evidence="4">
    <location>
        <begin position="12"/>
        <end position="33"/>
    </location>
</feature>
<dbReference type="AlphaFoldDB" id="A0A3B7MQU2"/>
<evidence type="ECO:0000256" key="4">
    <source>
        <dbReference type="SAM" id="Phobius"/>
    </source>
</evidence>
<feature type="transmembrane region" description="Helical" evidence="4">
    <location>
        <begin position="45"/>
        <end position="63"/>
    </location>
</feature>
<keyword evidence="3 6" id="KW-0012">Acyltransferase</keyword>
<keyword evidence="2 6" id="KW-0808">Transferase</keyword>
<dbReference type="Pfam" id="PF01553">
    <property type="entry name" value="Acyltransferase"/>
    <property type="match status" value="1"/>
</dbReference>
<evidence type="ECO:0000259" key="5">
    <source>
        <dbReference type="SMART" id="SM00563"/>
    </source>
</evidence>
<organism evidence="6 7">
    <name type="scientific">Paraflavitalea soli</name>
    <dbReference type="NCBI Taxonomy" id="2315862"/>
    <lineage>
        <taxon>Bacteria</taxon>
        <taxon>Pseudomonadati</taxon>
        <taxon>Bacteroidota</taxon>
        <taxon>Chitinophagia</taxon>
        <taxon>Chitinophagales</taxon>
        <taxon>Chitinophagaceae</taxon>
        <taxon>Paraflavitalea</taxon>
    </lineage>
</organism>
<dbReference type="PANTHER" id="PTHR10434">
    <property type="entry name" value="1-ACYL-SN-GLYCEROL-3-PHOSPHATE ACYLTRANSFERASE"/>
    <property type="match status" value="1"/>
</dbReference>
<accession>A0A3B7MQU2</accession>
<dbReference type="KEGG" id="pseg:D3H65_08255"/>
<comment type="pathway">
    <text evidence="1">Lipid metabolism.</text>
</comment>
<dbReference type="InterPro" id="IPR002123">
    <property type="entry name" value="Plipid/glycerol_acylTrfase"/>
</dbReference>
<dbReference type="SMART" id="SM00563">
    <property type="entry name" value="PlsC"/>
    <property type="match status" value="1"/>
</dbReference>
<reference evidence="6 7" key="1">
    <citation type="submission" date="2018-09" db="EMBL/GenBank/DDBJ databases">
        <title>Genome sequencing of strain 6GH32-13.</title>
        <authorList>
            <person name="Weon H.-Y."/>
            <person name="Heo J."/>
            <person name="Kwon S.-W."/>
        </authorList>
    </citation>
    <scope>NUCLEOTIDE SEQUENCE [LARGE SCALE GENOMIC DNA]</scope>
    <source>
        <strain evidence="6 7">5GH32-13</strain>
    </source>
</reference>
<dbReference type="CDD" id="cd07989">
    <property type="entry name" value="LPLAT_AGPAT-like"/>
    <property type="match status" value="1"/>
</dbReference>